<accession>A0AAN9TH79</accession>
<evidence type="ECO:0000256" key="2">
    <source>
        <dbReference type="ARBA" id="ARBA00008010"/>
    </source>
</evidence>
<organism evidence="12 13">
    <name type="scientific">Parthenolecanium corni</name>
    <dbReference type="NCBI Taxonomy" id="536013"/>
    <lineage>
        <taxon>Eukaryota</taxon>
        <taxon>Metazoa</taxon>
        <taxon>Ecdysozoa</taxon>
        <taxon>Arthropoda</taxon>
        <taxon>Hexapoda</taxon>
        <taxon>Insecta</taxon>
        <taxon>Pterygota</taxon>
        <taxon>Neoptera</taxon>
        <taxon>Paraneoptera</taxon>
        <taxon>Hemiptera</taxon>
        <taxon>Sternorrhyncha</taxon>
        <taxon>Coccoidea</taxon>
        <taxon>Coccidae</taxon>
        <taxon>Parthenolecanium</taxon>
    </lineage>
</organism>
<reference evidence="12 13" key="1">
    <citation type="submission" date="2024-03" db="EMBL/GenBank/DDBJ databases">
        <title>Adaptation during the transition from Ophiocordyceps entomopathogen to insect associate is accompanied by gene loss and intensified selection.</title>
        <authorList>
            <person name="Ward C.M."/>
            <person name="Onetto C.A."/>
            <person name="Borneman A.R."/>
        </authorList>
    </citation>
    <scope>NUCLEOTIDE SEQUENCE [LARGE SCALE GENOMIC DNA]</scope>
    <source>
        <strain evidence="12">AWRI1</strain>
        <tissue evidence="12">Single Adult Female</tissue>
    </source>
</reference>
<feature type="compositionally biased region" description="Polar residues" evidence="10">
    <location>
        <begin position="31"/>
        <end position="43"/>
    </location>
</feature>
<evidence type="ECO:0000256" key="6">
    <source>
        <dbReference type="ARBA" id="ARBA00023242"/>
    </source>
</evidence>
<dbReference type="GO" id="GO:0005524">
    <property type="term" value="F:ATP binding"/>
    <property type="evidence" value="ECO:0007669"/>
    <property type="project" value="UniProtKB-KW"/>
</dbReference>
<dbReference type="GO" id="GO:0006310">
    <property type="term" value="P:DNA recombination"/>
    <property type="evidence" value="ECO:0007669"/>
    <property type="project" value="UniProtKB-ARBA"/>
</dbReference>
<evidence type="ECO:0000256" key="7">
    <source>
        <dbReference type="ARBA" id="ARBA00041084"/>
    </source>
</evidence>
<name>A0AAN9TH79_9HEMI</name>
<dbReference type="InterPro" id="IPR058767">
    <property type="entry name" value="MCM8_N"/>
</dbReference>
<dbReference type="Gene3D" id="3.40.50.300">
    <property type="entry name" value="P-loop containing nucleotide triphosphate hydrolases"/>
    <property type="match status" value="1"/>
</dbReference>
<keyword evidence="5 9" id="KW-0238">DNA-binding</keyword>
<evidence type="ECO:0000259" key="11">
    <source>
        <dbReference type="PROSITE" id="PS50051"/>
    </source>
</evidence>
<feature type="compositionally biased region" description="Polar residues" evidence="10">
    <location>
        <begin position="856"/>
        <end position="869"/>
    </location>
</feature>
<comment type="subcellular location">
    <subcellularLocation>
        <location evidence="1">Nucleus</location>
    </subcellularLocation>
</comment>
<evidence type="ECO:0000256" key="8">
    <source>
        <dbReference type="ARBA" id="ARBA00042306"/>
    </source>
</evidence>
<dbReference type="Pfam" id="PF00493">
    <property type="entry name" value="MCM"/>
    <property type="match status" value="1"/>
</dbReference>
<evidence type="ECO:0000313" key="13">
    <source>
        <dbReference type="Proteomes" id="UP001367676"/>
    </source>
</evidence>
<feature type="compositionally biased region" description="Low complexity" evidence="10">
    <location>
        <begin position="924"/>
        <end position="935"/>
    </location>
</feature>
<dbReference type="CDD" id="cd17759">
    <property type="entry name" value="MCM8"/>
    <property type="match status" value="1"/>
</dbReference>
<evidence type="ECO:0000256" key="9">
    <source>
        <dbReference type="RuleBase" id="RU004070"/>
    </source>
</evidence>
<dbReference type="InterPro" id="IPR033762">
    <property type="entry name" value="MCM_OB"/>
</dbReference>
<dbReference type="SMART" id="SM00350">
    <property type="entry name" value="MCM"/>
    <property type="match status" value="1"/>
</dbReference>
<feature type="region of interest" description="Disordered" evidence="10">
    <location>
        <begin position="827"/>
        <end position="954"/>
    </location>
</feature>
<evidence type="ECO:0000256" key="3">
    <source>
        <dbReference type="ARBA" id="ARBA00022741"/>
    </source>
</evidence>
<dbReference type="PANTHER" id="PTHR11630">
    <property type="entry name" value="DNA REPLICATION LICENSING FACTOR MCM FAMILY MEMBER"/>
    <property type="match status" value="1"/>
</dbReference>
<evidence type="ECO:0000313" key="12">
    <source>
        <dbReference type="EMBL" id="KAK7588119.1"/>
    </source>
</evidence>
<sequence length="1532" mass="169600">MSFRGFNRGRYYGRNSWRGSYRFRKPFRGRGSSSNRPKTSSNETDNEDTLNESDVAELGRQISVSPASFQPRKVVTSPYAGWRLYFPDDEYKKSPEIARKVKASEEFIGTHKDLFINEETIEECRSYIFDLKTCQSDGELMHKWPTFSVDLVDEPAKTLNCLGLAIHQMVWESLRERNREAGKDSDPIVPLIKARISNYNTSTPLKNLKTHLYGKLVSVNGTVIRVSNVKLQCSWLAFECAGCSLMQSVKQQDGVFTQPRSCLNKECHFRTFKPMRSSEFTQTYDWQKIRIQEQVADDPRDGGRIPRTVECELSDDIVSSCTPGDEITVVGIVKVSSTDKKSKGPCMYSLFIEAVSIINTKNSDCVDGSSKETVQVTQKDFDAIQQLYLQENLFKLLVQSLCPTIFGHEIVKAGLLLALFGGSEKDAVHRAQSHVLVVGDPGLGKSQMLRACAFVAPRGVFVCGNTTTSSGLTVTLTREGGGNFALEAGALVLADQGCCCIDEFDKMSNQHQALLEVMEQQTVSIAKAGVICMLPARTTVLAAANPAGGHYNKAKTVSENLRMGQALLSRFDLVFILLDQPNEQFDSLLSEHVMRIHSGKSAPENESKADLNTSTHSLSIADIKLSDRLKLKPCENLELLNPTLLRKYIAYARKYVPEVHLSEEAKNTLQEFYVYLRQNHHTKDTTPVTNRQLLSLIRLTQARAKVELRTEANLQDALDVIDLMRWSLIDTFTDELGTLNFQRSQHGSGISSKNQTKRFLAALHQKCEAQAKSIFTVSEMKEIAKLVKLSPLFGPNMDDVTSDLTSTNDNSSSQTISSSVIVNDQSSENLNNPAYSASANEPPIFPVQPDEAELEANSSEPVDSGSPENTRALPDEAPSSGEDVNAAKETIAPETLPSDTASCDENVDATSSADRLADDEKCSSDATNSTTSSSDILNKNKPIDSANEMNDRLSDHSNCADFDKSSYSADFVEDLPKIEKNNSLIASDLISSETMNDFFDEMYEMNYANHYRNKKDDGGDNLAQNYCADEVDGNPKDQDWDTPAAESDSCPADESTNSSTIQSSLKRVGEMEPSKEYLPCKKARKGITFDSVSVYYFPRTQGFTCIPSQGGSTLGMSWNHTHIRKFSLGEHATEQRKAHRQLCSQQLDSTTNWSELSNVSSDDSDSDEVLSDSEVDYENYNFLQPIPTRERRAMLRAAGIHKIDSREKDECRNIRLSREFCGCTCQIYCDPERCVCAQAGIKCQVDRMNFPCSCTRDGCANENGRIEFNPMRVRTHFIHTLMRLEMEKKKEEEEEHNHRLLFGDLDNVPQLPSYPLPSTLAQSSSAATSNANLLTSFTYHPDSLPYYAQPPSQQPSLYDVPPVSTAALEGAQLPHPAFGYEGHQFAMAAAPADDSAYSQLSSVSSLTVLGENGTSLAAGYAMSGEQCLRLAAGNYDNIGALTDLQQQHQPVGFDVSASAAIRATAAYDGAEPFARFAAEDEAAKERNLEFQSEGEALDTSAEMGEETEKEEESDLENFGDIIKKTMVESVIA</sequence>
<dbReference type="GO" id="GO:0017116">
    <property type="term" value="F:single-stranded DNA helicase activity"/>
    <property type="evidence" value="ECO:0007669"/>
    <property type="project" value="TreeGrafter"/>
</dbReference>
<feature type="compositionally biased region" description="Acidic residues" evidence="10">
    <location>
        <begin position="1503"/>
        <end position="1517"/>
    </location>
</feature>
<dbReference type="SUPFAM" id="SSF50249">
    <property type="entry name" value="Nucleic acid-binding proteins"/>
    <property type="match status" value="1"/>
</dbReference>
<dbReference type="Pfam" id="PF26065">
    <property type="entry name" value="MCM8_N"/>
    <property type="match status" value="1"/>
</dbReference>
<dbReference type="PRINTS" id="PR01657">
    <property type="entry name" value="MCMFAMILY"/>
</dbReference>
<dbReference type="InterPro" id="IPR012340">
    <property type="entry name" value="NA-bd_OB-fold"/>
</dbReference>
<feature type="domain" description="MCM C-terminal AAA(+) ATPase" evidence="11">
    <location>
        <begin position="393"/>
        <end position="593"/>
    </location>
</feature>
<dbReference type="PROSITE" id="PS50051">
    <property type="entry name" value="MCM_2"/>
    <property type="match status" value="1"/>
</dbReference>
<dbReference type="PANTHER" id="PTHR11630:SF47">
    <property type="entry name" value="DNA HELICASE MCM8"/>
    <property type="match status" value="1"/>
</dbReference>
<dbReference type="SUPFAM" id="SSF52540">
    <property type="entry name" value="P-loop containing nucleoside triphosphate hydrolases"/>
    <property type="match status" value="1"/>
</dbReference>
<evidence type="ECO:0000256" key="4">
    <source>
        <dbReference type="ARBA" id="ARBA00022840"/>
    </source>
</evidence>
<dbReference type="Pfam" id="PF16019">
    <property type="entry name" value="CSRNP_N"/>
    <property type="match status" value="1"/>
</dbReference>
<gene>
    <name evidence="12" type="ORF">V9T40_005364</name>
</gene>
<dbReference type="InterPro" id="IPR041562">
    <property type="entry name" value="MCM_lid"/>
</dbReference>
<protein>
    <recommendedName>
        <fullName evidence="7">DNA helicase MCM8</fullName>
    </recommendedName>
    <alternativeName>
        <fullName evidence="8">Minichromosome maintenance 8</fullName>
    </alternativeName>
</protein>
<feature type="region of interest" description="Disordered" evidence="10">
    <location>
        <begin position="1028"/>
        <end position="1072"/>
    </location>
</feature>
<dbReference type="InterPro" id="IPR027417">
    <property type="entry name" value="P-loop_NTPase"/>
</dbReference>
<feature type="compositionally biased region" description="Polar residues" evidence="10">
    <location>
        <begin position="897"/>
        <end position="913"/>
    </location>
</feature>
<keyword evidence="4 9" id="KW-0067">ATP-binding</keyword>
<comment type="caution">
    <text evidence="12">The sequence shown here is derived from an EMBL/GenBank/DDBJ whole genome shotgun (WGS) entry which is preliminary data.</text>
</comment>
<evidence type="ECO:0000256" key="1">
    <source>
        <dbReference type="ARBA" id="ARBA00004123"/>
    </source>
</evidence>
<feature type="region of interest" description="Disordered" evidence="10">
    <location>
        <begin position="1484"/>
        <end position="1518"/>
    </location>
</feature>
<dbReference type="Proteomes" id="UP001367676">
    <property type="component" value="Unassembled WGS sequence"/>
</dbReference>
<feature type="compositionally biased region" description="Polar residues" evidence="10">
    <location>
        <begin position="1054"/>
        <end position="1065"/>
    </location>
</feature>
<feature type="region of interest" description="Disordered" evidence="10">
    <location>
        <begin position="800"/>
        <end position="819"/>
    </location>
</feature>
<dbReference type="InterPro" id="IPR031327">
    <property type="entry name" value="MCM"/>
</dbReference>
<dbReference type="Gene3D" id="2.20.28.10">
    <property type="match status" value="1"/>
</dbReference>
<keyword evidence="6" id="KW-0539">Nucleus</keyword>
<dbReference type="InterPro" id="IPR056875">
    <property type="entry name" value="MCM8/REC_WHD"/>
</dbReference>
<feature type="region of interest" description="Disordered" evidence="10">
    <location>
        <begin position="28"/>
        <end position="52"/>
    </location>
</feature>
<comment type="similarity">
    <text evidence="2 9">Belongs to the MCM family.</text>
</comment>
<evidence type="ECO:0000256" key="10">
    <source>
        <dbReference type="SAM" id="MobiDB-lite"/>
    </source>
</evidence>
<dbReference type="InterPro" id="IPR001208">
    <property type="entry name" value="MCM_dom"/>
</dbReference>
<keyword evidence="13" id="KW-1185">Reference proteome</keyword>
<dbReference type="Pfam" id="PF25051">
    <property type="entry name" value="WHD_MCM8"/>
    <property type="match status" value="1"/>
</dbReference>
<dbReference type="SMART" id="SM00382">
    <property type="entry name" value="AAA"/>
    <property type="match status" value="1"/>
</dbReference>
<dbReference type="Pfam" id="PF17207">
    <property type="entry name" value="MCM_OB"/>
    <property type="match status" value="1"/>
</dbReference>
<dbReference type="Pfam" id="PF17855">
    <property type="entry name" value="MCM_lid"/>
    <property type="match status" value="1"/>
</dbReference>
<dbReference type="InterPro" id="IPR031972">
    <property type="entry name" value="CSRNP_N"/>
</dbReference>
<dbReference type="CDD" id="cd22247">
    <property type="entry name" value="MCM8_WHD"/>
    <property type="match status" value="1"/>
</dbReference>
<feature type="compositionally biased region" description="Polar residues" evidence="10">
    <location>
        <begin position="827"/>
        <end position="839"/>
    </location>
</feature>
<dbReference type="GO" id="GO:0003697">
    <property type="term" value="F:single-stranded DNA binding"/>
    <property type="evidence" value="ECO:0007669"/>
    <property type="project" value="TreeGrafter"/>
</dbReference>
<dbReference type="GO" id="GO:0005634">
    <property type="term" value="C:nucleus"/>
    <property type="evidence" value="ECO:0007669"/>
    <property type="project" value="UniProtKB-SubCell"/>
</dbReference>
<dbReference type="InterPro" id="IPR003593">
    <property type="entry name" value="AAA+_ATPase"/>
</dbReference>
<proteinExistence type="inferred from homology"/>
<evidence type="ECO:0000256" key="5">
    <source>
        <dbReference type="ARBA" id="ARBA00023125"/>
    </source>
</evidence>
<keyword evidence="3 9" id="KW-0547">Nucleotide-binding</keyword>
<dbReference type="Gene3D" id="2.40.50.140">
    <property type="entry name" value="Nucleic acid-binding proteins"/>
    <property type="match status" value="1"/>
</dbReference>
<dbReference type="GO" id="GO:0042555">
    <property type="term" value="C:MCM complex"/>
    <property type="evidence" value="ECO:0007669"/>
    <property type="project" value="TreeGrafter"/>
</dbReference>
<dbReference type="EMBL" id="JBBCAQ010000023">
    <property type="protein sequence ID" value="KAK7588119.1"/>
    <property type="molecule type" value="Genomic_DNA"/>
</dbReference>